<gene>
    <name evidence="1" type="ORF">R4Y45_06195</name>
</gene>
<sequence length="96" mass="11409">MFTDFDYLKKQIPYLSHIKNNEKISINVKRMFFESNREKAIIITSNLGELGRIELEKFITCVLIQKSHGEIRESDLEFMHSDLREKPFDGLELLFK</sequence>
<dbReference type="EMBL" id="JAWMWG010000003">
    <property type="protein sequence ID" value="MEJ6348805.1"/>
    <property type="molecule type" value="Genomic_DNA"/>
</dbReference>
<accession>A0ABU8SHD3</accession>
<organism evidence="1 2">
    <name type="scientific">Holzapfeliella saturejae</name>
    <dbReference type="NCBI Taxonomy" id="3082953"/>
    <lineage>
        <taxon>Bacteria</taxon>
        <taxon>Bacillati</taxon>
        <taxon>Bacillota</taxon>
        <taxon>Bacilli</taxon>
        <taxon>Lactobacillales</taxon>
        <taxon>Lactobacillaceae</taxon>
        <taxon>Holzapfeliella</taxon>
    </lineage>
</organism>
<dbReference type="Proteomes" id="UP001377804">
    <property type="component" value="Unassembled WGS sequence"/>
</dbReference>
<keyword evidence="2" id="KW-1185">Reference proteome</keyword>
<reference evidence="1 2" key="1">
    <citation type="submission" date="2023-10" db="EMBL/GenBank/DDBJ databases">
        <title>Holzapfeliella saturejae sp. nov. isolated from Satureja montana flowers.</title>
        <authorList>
            <person name="Alcantara C."/>
            <person name="Zuniga M."/>
            <person name="Landete J.M."/>
            <person name="Monedero V."/>
        </authorList>
    </citation>
    <scope>NUCLEOTIDE SEQUENCE [LARGE SCALE GENOMIC DNA]</scope>
    <source>
        <strain evidence="1 2">He02</strain>
    </source>
</reference>
<name>A0ABU8SHD3_9LACO</name>
<evidence type="ECO:0000313" key="1">
    <source>
        <dbReference type="EMBL" id="MEJ6348805.1"/>
    </source>
</evidence>
<evidence type="ECO:0008006" key="3">
    <source>
        <dbReference type="Google" id="ProtNLM"/>
    </source>
</evidence>
<evidence type="ECO:0000313" key="2">
    <source>
        <dbReference type="Proteomes" id="UP001377804"/>
    </source>
</evidence>
<comment type="caution">
    <text evidence="1">The sequence shown here is derived from an EMBL/GenBank/DDBJ whole genome shotgun (WGS) entry which is preliminary data.</text>
</comment>
<proteinExistence type="predicted"/>
<dbReference type="RefSeq" id="WP_339970310.1">
    <property type="nucleotide sequence ID" value="NZ_JAWMWG010000003.1"/>
</dbReference>
<protein>
    <recommendedName>
        <fullName evidence="3">IstB-like ATP-binding protein domain-containing protein</fullName>
    </recommendedName>
</protein>